<evidence type="ECO:0000256" key="7">
    <source>
        <dbReference type="ARBA" id="ARBA00022840"/>
    </source>
</evidence>
<keyword evidence="5" id="KW-0547">Nucleotide-binding</keyword>
<dbReference type="InterPro" id="IPR036890">
    <property type="entry name" value="HATPase_C_sf"/>
</dbReference>
<proteinExistence type="predicted"/>
<dbReference type="AlphaFoldDB" id="A0A2V3Q0T2"/>
<organism evidence="11 12">
    <name type="scientific">Dysgonomonas alginatilytica</name>
    <dbReference type="NCBI Taxonomy" id="1605892"/>
    <lineage>
        <taxon>Bacteria</taxon>
        <taxon>Pseudomonadati</taxon>
        <taxon>Bacteroidota</taxon>
        <taxon>Bacteroidia</taxon>
        <taxon>Bacteroidales</taxon>
        <taxon>Dysgonomonadaceae</taxon>
        <taxon>Dysgonomonas</taxon>
    </lineage>
</organism>
<dbReference type="Proteomes" id="UP000247973">
    <property type="component" value="Unassembled WGS sequence"/>
</dbReference>
<sequence>MRSFDKKVLAKYIFIAIAIAIAISFLIISNQMAGDMAKDERQKMELWADALQRAADNNGVDELDLTLKILSSNKTIPAILCDEDNNVLMHANLDIPSDDSLKYLADQVIDLKKANIPIVIESPNFKQYVYYGDSSTLKRLQYYPFIQIGVMTFFICVSFLALLSTKNAEQNKLWVGLSKETAHQLGTPISSMLAWVEYLKTKTSDVSTLNEMEKDVMRLQVVADRFSKIGSTPSPETREVGEEMMQSVAYLEKRISKKVKFEFDIPGDPLYAKISTSLFSWVIENLTKNAVDAMEGQGRIVFKLSQKNGMVCIDITDSGKGLPKAMFKSVFSPGFTTKERGWGLGLSLAKRIIEDYHKGKIYVKSSEIGVGTTFRIELKREVI</sequence>
<keyword evidence="8" id="KW-0902">Two-component regulatory system</keyword>
<evidence type="ECO:0000256" key="8">
    <source>
        <dbReference type="ARBA" id="ARBA00023012"/>
    </source>
</evidence>
<evidence type="ECO:0000256" key="4">
    <source>
        <dbReference type="ARBA" id="ARBA00022679"/>
    </source>
</evidence>
<feature type="domain" description="Histidine kinase" evidence="10">
    <location>
        <begin position="180"/>
        <end position="382"/>
    </location>
</feature>
<evidence type="ECO:0000256" key="9">
    <source>
        <dbReference type="SAM" id="Phobius"/>
    </source>
</evidence>
<protein>
    <recommendedName>
        <fullName evidence="2">histidine kinase</fullName>
        <ecNumber evidence="2">2.7.13.3</ecNumber>
    </recommendedName>
</protein>
<dbReference type="GO" id="GO:0000160">
    <property type="term" value="P:phosphorelay signal transduction system"/>
    <property type="evidence" value="ECO:0007669"/>
    <property type="project" value="UniProtKB-KW"/>
</dbReference>
<name>A0A2V3Q0T2_9BACT</name>
<reference evidence="11 12" key="1">
    <citation type="submission" date="2018-03" db="EMBL/GenBank/DDBJ databases">
        <title>Genomic Encyclopedia of Archaeal and Bacterial Type Strains, Phase II (KMG-II): from individual species to whole genera.</title>
        <authorList>
            <person name="Goeker M."/>
        </authorList>
    </citation>
    <scope>NUCLEOTIDE SEQUENCE [LARGE SCALE GENOMIC DNA]</scope>
    <source>
        <strain evidence="11 12">DSM 100214</strain>
    </source>
</reference>
<dbReference type="SMART" id="SM00387">
    <property type="entry name" value="HATPase_c"/>
    <property type="match status" value="1"/>
</dbReference>
<evidence type="ECO:0000256" key="3">
    <source>
        <dbReference type="ARBA" id="ARBA00022553"/>
    </source>
</evidence>
<evidence type="ECO:0000259" key="10">
    <source>
        <dbReference type="PROSITE" id="PS50109"/>
    </source>
</evidence>
<comment type="caution">
    <text evidence="11">The sequence shown here is derived from an EMBL/GenBank/DDBJ whole genome shotgun (WGS) entry which is preliminary data.</text>
</comment>
<dbReference type="GO" id="GO:0005524">
    <property type="term" value="F:ATP binding"/>
    <property type="evidence" value="ECO:0007669"/>
    <property type="project" value="UniProtKB-KW"/>
</dbReference>
<evidence type="ECO:0000256" key="5">
    <source>
        <dbReference type="ARBA" id="ARBA00022741"/>
    </source>
</evidence>
<dbReference type="InterPro" id="IPR005467">
    <property type="entry name" value="His_kinase_dom"/>
</dbReference>
<evidence type="ECO:0000256" key="6">
    <source>
        <dbReference type="ARBA" id="ARBA00022777"/>
    </source>
</evidence>
<keyword evidence="4" id="KW-0808">Transferase</keyword>
<dbReference type="PANTHER" id="PTHR43065">
    <property type="entry name" value="SENSOR HISTIDINE KINASE"/>
    <property type="match status" value="1"/>
</dbReference>
<comment type="catalytic activity">
    <reaction evidence="1">
        <text>ATP + protein L-histidine = ADP + protein N-phospho-L-histidine.</text>
        <dbReference type="EC" id="2.7.13.3"/>
    </reaction>
</comment>
<evidence type="ECO:0000313" key="11">
    <source>
        <dbReference type="EMBL" id="PXV68925.1"/>
    </source>
</evidence>
<keyword evidence="7" id="KW-0067">ATP-binding</keyword>
<keyword evidence="9" id="KW-0472">Membrane</keyword>
<accession>A0A2V3Q0T2</accession>
<dbReference type="EC" id="2.7.13.3" evidence="2"/>
<dbReference type="InterPro" id="IPR004358">
    <property type="entry name" value="Sig_transdc_His_kin-like_C"/>
</dbReference>
<gene>
    <name evidence="11" type="ORF">CLV62_101191</name>
</gene>
<dbReference type="EMBL" id="QICL01000001">
    <property type="protein sequence ID" value="PXV68925.1"/>
    <property type="molecule type" value="Genomic_DNA"/>
</dbReference>
<keyword evidence="6 11" id="KW-0418">Kinase</keyword>
<evidence type="ECO:0000256" key="1">
    <source>
        <dbReference type="ARBA" id="ARBA00000085"/>
    </source>
</evidence>
<dbReference type="InterPro" id="IPR003594">
    <property type="entry name" value="HATPase_dom"/>
</dbReference>
<feature type="transmembrane region" description="Helical" evidence="9">
    <location>
        <begin position="12"/>
        <end position="33"/>
    </location>
</feature>
<dbReference type="SUPFAM" id="SSF55874">
    <property type="entry name" value="ATPase domain of HSP90 chaperone/DNA topoisomerase II/histidine kinase"/>
    <property type="match status" value="1"/>
</dbReference>
<keyword evidence="3" id="KW-0597">Phosphoprotein</keyword>
<keyword evidence="12" id="KW-1185">Reference proteome</keyword>
<evidence type="ECO:0000256" key="2">
    <source>
        <dbReference type="ARBA" id="ARBA00012438"/>
    </source>
</evidence>
<keyword evidence="9" id="KW-1133">Transmembrane helix</keyword>
<feature type="transmembrane region" description="Helical" evidence="9">
    <location>
        <begin position="142"/>
        <end position="163"/>
    </location>
</feature>
<dbReference type="RefSeq" id="WP_110308902.1">
    <property type="nucleotide sequence ID" value="NZ_QICL01000001.1"/>
</dbReference>
<dbReference type="Pfam" id="PF02518">
    <property type="entry name" value="HATPase_c"/>
    <property type="match status" value="1"/>
</dbReference>
<dbReference type="PRINTS" id="PR00344">
    <property type="entry name" value="BCTRLSENSOR"/>
</dbReference>
<dbReference type="PANTHER" id="PTHR43065:SF10">
    <property type="entry name" value="PEROXIDE STRESS-ACTIVATED HISTIDINE KINASE MAK3"/>
    <property type="match status" value="1"/>
</dbReference>
<dbReference type="Gene3D" id="3.30.565.10">
    <property type="entry name" value="Histidine kinase-like ATPase, C-terminal domain"/>
    <property type="match status" value="1"/>
</dbReference>
<evidence type="ECO:0000313" key="12">
    <source>
        <dbReference type="Proteomes" id="UP000247973"/>
    </source>
</evidence>
<dbReference type="PROSITE" id="PS50109">
    <property type="entry name" value="HIS_KIN"/>
    <property type="match status" value="1"/>
</dbReference>
<dbReference type="GO" id="GO:0004673">
    <property type="term" value="F:protein histidine kinase activity"/>
    <property type="evidence" value="ECO:0007669"/>
    <property type="project" value="UniProtKB-EC"/>
</dbReference>
<dbReference type="OrthoDB" id="9815750at2"/>
<keyword evidence="9" id="KW-0812">Transmembrane</keyword>